<protein>
    <submittedName>
        <fullName evidence="12">Four and a half LIM domains protein 3</fullName>
    </submittedName>
</protein>
<comment type="subcellular location">
    <subcellularLocation>
        <location evidence="1">Nucleus</location>
    </subcellularLocation>
</comment>
<evidence type="ECO:0000256" key="1">
    <source>
        <dbReference type="ARBA" id="ARBA00004123"/>
    </source>
</evidence>
<dbReference type="GO" id="GO:0003712">
    <property type="term" value="F:transcription coregulator activity"/>
    <property type="evidence" value="ECO:0007669"/>
    <property type="project" value="TreeGrafter"/>
</dbReference>
<dbReference type="GeneID" id="112863201"/>
<gene>
    <name evidence="12" type="primary">FHL3</name>
</gene>
<reference evidence="12" key="1">
    <citation type="submission" date="2025-08" db="UniProtKB">
        <authorList>
            <consortium name="RefSeq"/>
        </authorList>
    </citation>
    <scope>IDENTIFICATION</scope>
    <source>
        <tissue evidence="12">Blood</tissue>
    </source>
</reference>
<dbReference type="InterPro" id="IPR001781">
    <property type="entry name" value="Znf_LIM"/>
</dbReference>
<evidence type="ECO:0000256" key="6">
    <source>
        <dbReference type="ARBA" id="ARBA00023038"/>
    </source>
</evidence>
<evidence type="ECO:0000256" key="7">
    <source>
        <dbReference type="ARBA" id="ARBA00023242"/>
    </source>
</evidence>
<keyword evidence="5 8" id="KW-0862">Zinc</keyword>
<dbReference type="GO" id="GO:0030018">
    <property type="term" value="C:Z disc"/>
    <property type="evidence" value="ECO:0007669"/>
    <property type="project" value="TreeGrafter"/>
</dbReference>
<dbReference type="InterPro" id="IPR056807">
    <property type="entry name" value="LIM_FHL1/2/3/5_N"/>
</dbReference>
<dbReference type="SMART" id="SM00132">
    <property type="entry name" value="LIM"/>
    <property type="match status" value="2"/>
</dbReference>
<dbReference type="Pfam" id="PF00412">
    <property type="entry name" value="LIM"/>
    <property type="match status" value="2"/>
</dbReference>
<sequence length="309" mass="33218">MSESFDCAKCSESLYGRKYIQTDDGPYCVPCYDNTFANTCAECQQLIGHDSRELFYEDRHFHEGCFRCCRCQRSLADEPFTCQDGELLCNDCYCSAFSSQCSACGEPVMPGSRKLEYGGQTWHEHCFLCSGCEQPLGSRSFVPDKGAHYCVPCYENKFAPRCARCSKSLKQPLDPPDGGIKSTIGAPSGAAPPASRSQRVPGYHGRVGRGRGGGAGSRARIRHRARRLTSAGGRSRKPGRAIPSAAARTCGRSRAGAERAAGEVPARTDCVGGGAHLTPPRGSARRDARRTPPPAAPATECRTPPNPAG</sequence>
<dbReference type="CTD" id="2275"/>
<dbReference type="PANTHER" id="PTHR24205">
    <property type="entry name" value="FOUR AND A HALF LIM DOMAINS PROTEIN"/>
    <property type="match status" value="1"/>
</dbReference>
<name>A0A6P6I1Y4_PUMCO</name>
<dbReference type="GO" id="GO:0005634">
    <property type="term" value="C:nucleus"/>
    <property type="evidence" value="ECO:0007669"/>
    <property type="project" value="UniProtKB-SubCell"/>
</dbReference>
<dbReference type="PANTHER" id="PTHR24205:SF5">
    <property type="entry name" value="FOUR AND A HALF LIM DOMAINS PROTEIN 3"/>
    <property type="match status" value="1"/>
</dbReference>
<keyword evidence="4" id="KW-0863">Zinc-finger</keyword>
<dbReference type="SUPFAM" id="SSF57716">
    <property type="entry name" value="Glucocorticoid receptor-like (DNA-binding domain)"/>
    <property type="match status" value="3"/>
</dbReference>
<dbReference type="GO" id="GO:0003779">
    <property type="term" value="F:actin binding"/>
    <property type="evidence" value="ECO:0007669"/>
    <property type="project" value="TreeGrafter"/>
</dbReference>
<feature type="domain" description="LIM zinc-binding" evidence="10">
    <location>
        <begin position="38"/>
        <end position="98"/>
    </location>
</feature>
<evidence type="ECO:0000256" key="2">
    <source>
        <dbReference type="ARBA" id="ARBA00022723"/>
    </source>
</evidence>
<dbReference type="PROSITE" id="PS50023">
    <property type="entry name" value="LIM_DOMAIN_2"/>
    <property type="match status" value="2"/>
</dbReference>
<dbReference type="RefSeq" id="XP_025782105.1">
    <property type="nucleotide sequence ID" value="XM_025926320.1"/>
</dbReference>
<proteinExistence type="predicted"/>
<evidence type="ECO:0000259" key="10">
    <source>
        <dbReference type="PROSITE" id="PS50023"/>
    </source>
</evidence>
<organism evidence="11 12">
    <name type="scientific">Puma concolor</name>
    <name type="common">Mountain lion</name>
    <name type="synonym">Felis concolor</name>
    <dbReference type="NCBI Taxonomy" id="9696"/>
    <lineage>
        <taxon>Eukaryota</taxon>
        <taxon>Metazoa</taxon>
        <taxon>Chordata</taxon>
        <taxon>Craniata</taxon>
        <taxon>Vertebrata</taxon>
        <taxon>Euteleostomi</taxon>
        <taxon>Mammalia</taxon>
        <taxon>Eutheria</taxon>
        <taxon>Laurasiatheria</taxon>
        <taxon>Carnivora</taxon>
        <taxon>Feliformia</taxon>
        <taxon>Felidae</taxon>
        <taxon>Felinae</taxon>
        <taxon>Puma</taxon>
    </lineage>
</organism>
<dbReference type="KEGG" id="pcoo:112863201"/>
<keyword evidence="3" id="KW-0677">Repeat</keyword>
<evidence type="ECO:0000313" key="12">
    <source>
        <dbReference type="RefSeq" id="XP_025782105.1"/>
    </source>
</evidence>
<keyword evidence="2 8" id="KW-0479">Metal-binding</keyword>
<evidence type="ECO:0000256" key="5">
    <source>
        <dbReference type="ARBA" id="ARBA00022833"/>
    </source>
</evidence>
<dbReference type="GO" id="GO:0008270">
    <property type="term" value="F:zinc ion binding"/>
    <property type="evidence" value="ECO:0007669"/>
    <property type="project" value="UniProtKB-KW"/>
</dbReference>
<evidence type="ECO:0000256" key="8">
    <source>
        <dbReference type="PROSITE-ProRule" id="PRU00125"/>
    </source>
</evidence>
<dbReference type="Proteomes" id="UP000515131">
    <property type="component" value="Unplaced"/>
</dbReference>
<dbReference type="AlphaFoldDB" id="A0A6P6I1Y4"/>
<dbReference type="PROSITE" id="PS00478">
    <property type="entry name" value="LIM_DOMAIN_1"/>
    <property type="match status" value="2"/>
</dbReference>
<dbReference type="FunFam" id="2.10.110.10:FF:000030">
    <property type="entry name" value="Four and a half LIM domains protein 2"/>
    <property type="match status" value="1"/>
</dbReference>
<feature type="region of interest" description="Disordered" evidence="9">
    <location>
        <begin position="173"/>
        <end position="309"/>
    </location>
</feature>
<evidence type="ECO:0000256" key="9">
    <source>
        <dbReference type="SAM" id="MobiDB-lite"/>
    </source>
</evidence>
<dbReference type="Pfam" id="PF25076">
    <property type="entry name" value="LIM_FHL2-3_N"/>
    <property type="match status" value="1"/>
</dbReference>
<dbReference type="GO" id="GO:0030036">
    <property type="term" value="P:actin cytoskeleton organization"/>
    <property type="evidence" value="ECO:0007669"/>
    <property type="project" value="TreeGrafter"/>
</dbReference>
<keyword evidence="11" id="KW-1185">Reference proteome</keyword>
<accession>A0A6P6I1Y4</accession>
<feature type="compositionally biased region" description="Low complexity" evidence="9">
    <location>
        <begin position="185"/>
        <end position="195"/>
    </location>
</feature>
<dbReference type="CDD" id="cd09423">
    <property type="entry name" value="LIM1_FHL3"/>
    <property type="match status" value="1"/>
</dbReference>
<keyword evidence="6 8" id="KW-0440">LIM domain</keyword>
<keyword evidence="7" id="KW-0539">Nucleus</keyword>
<evidence type="ECO:0000256" key="4">
    <source>
        <dbReference type="ARBA" id="ARBA00022771"/>
    </source>
</evidence>
<evidence type="ECO:0000313" key="11">
    <source>
        <dbReference type="Proteomes" id="UP000515131"/>
    </source>
</evidence>
<dbReference type="FunFam" id="2.10.110.10:FF:000064">
    <property type="entry name" value="Four and a half LIM domains protein 3"/>
    <property type="match status" value="1"/>
</dbReference>
<dbReference type="Gene3D" id="2.10.110.10">
    <property type="entry name" value="Cysteine Rich Protein"/>
    <property type="match status" value="3"/>
</dbReference>
<feature type="domain" description="LIM zinc-binding" evidence="10">
    <location>
        <begin position="99"/>
        <end position="160"/>
    </location>
</feature>
<dbReference type="GO" id="GO:0001725">
    <property type="term" value="C:stress fiber"/>
    <property type="evidence" value="ECO:0007669"/>
    <property type="project" value="TreeGrafter"/>
</dbReference>
<dbReference type="CDD" id="cd09427">
    <property type="entry name" value="LIM2_FHL3"/>
    <property type="match status" value="1"/>
</dbReference>
<evidence type="ECO:0000256" key="3">
    <source>
        <dbReference type="ARBA" id="ARBA00022737"/>
    </source>
</evidence>